<evidence type="ECO:0000313" key="1">
    <source>
        <dbReference type="EMBL" id="BAT10339.1"/>
    </source>
</evidence>
<feature type="non-terminal residue" evidence="1">
    <location>
        <position position="88"/>
    </location>
</feature>
<dbReference type="Proteomes" id="UP000059680">
    <property type="component" value="Chromosome 10"/>
</dbReference>
<keyword evidence="2" id="KW-1185">Reference proteome</keyword>
<sequence>MPAILSSLNPGSCLSSLAFLSRLKSSLAIKIWITTTIAHMYRCPMYIKNTNPAIIQSEEYVRISIDLYLFWSFSSKLAPLVLFTSDGA</sequence>
<reference evidence="1 2" key="3">
    <citation type="journal article" date="2013" name="Rice">
        <title>Improvement of the Oryza sativa Nipponbare reference genome using next generation sequence and optical map data.</title>
        <authorList>
            <person name="Kawahara Y."/>
            <person name="de la Bastide M."/>
            <person name="Hamilton J.P."/>
            <person name="Kanamori H."/>
            <person name="McCombie W.R."/>
            <person name="Ouyang S."/>
            <person name="Schwartz D.C."/>
            <person name="Tanaka T."/>
            <person name="Wu J."/>
            <person name="Zhou S."/>
            <person name="Childs K.L."/>
            <person name="Davidson R.M."/>
            <person name="Lin H."/>
            <person name="Quesada-Ocampo L."/>
            <person name="Vaillancourt B."/>
            <person name="Sakai H."/>
            <person name="Lee S.S."/>
            <person name="Kim J."/>
            <person name="Numa H."/>
            <person name="Itoh T."/>
            <person name="Buell C.R."/>
            <person name="Matsumoto T."/>
        </authorList>
    </citation>
    <scope>NUCLEOTIDE SEQUENCE [LARGE SCALE GENOMIC DNA]</scope>
    <source>
        <strain evidence="2">cv. Nipponbare</strain>
    </source>
</reference>
<evidence type="ECO:0000313" key="2">
    <source>
        <dbReference type="Proteomes" id="UP000059680"/>
    </source>
</evidence>
<organism evidence="1 2">
    <name type="scientific">Oryza sativa subsp. japonica</name>
    <name type="common">Rice</name>
    <dbReference type="NCBI Taxonomy" id="39947"/>
    <lineage>
        <taxon>Eukaryota</taxon>
        <taxon>Viridiplantae</taxon>
        <taxon>Streptophyta</taxon>
        <taxon>Embryophyta</taxon>
        <taxon>Tracheophyta</taxon>
        <taxon>Spermatophyta</taxon>
        <taxon>Magnoliopsida</taxon>
        <taxon>Liliopsida</taxon>
        <taxon>Poales</taxon>
        <taxon>Poaceae</taxon>
        <taxon>BOP clade</taxon>
        <taxon>Oryzoideae</taxon>
        <taxon>Oryzeae</taxon>
        <taxon>Oryzinae</taxon>
        <taxon>Oryza</taxon>
        <taxon>Oryza sativa</taxon>
    </lineage>
</organism>
<reference evidence="2" key="1">
    <citation type="journal article" date="2005" name="Nature">
        <title>The map-based sequence of the rice genome.</title>
        <authorList>
            <consortium name="International rice genome sequencing project (IRGSP)"/>
            <person name="Matsumoto T."/>
            <person name="Wu J."/>
            <person name="Kanamori H."/>
            <person name="Katayose Y."/>
            <person name="Fujisawa M."/>
            <person name="Namiki N."/>
            <person name="Mizuno H."/>
            <person name="Yamamoto K."/>
            <person name="Antonio B.A."/>
            <person name="Baba T."/>
            <person name="Sakata K."/>
            <person name="Nagamura Y."/>
            <person name="Aoki H."/>
            <person name="Arikawa K."/>
            <person name="Arita K."/>
            <person name="Bito T."/>
            <person name="Chiden Y."/>
            <person name="Fujitsuka N."/>
            <person name="Fukunaka R."/>
            <person name="Hamada M."/>
            <person name="Harada C."/>
            <person name="Hayashi A."/>
            <person name="Hijishita S."/>
            <person name="Honda M."/>
            <person name="Hosokawa S."/>
            <person name="Ichikawa Y."/>
            <person name="Idonuma A."/>
            <person name="Iijima M."/>
            <person name="Ikeda M."/>
            <person name="Ikeno M."/>
            <person name="Ito K."/>
            <person name="Ito S."/>
            <person name="Ito T."/>
            <person name="Ito Y."/>
            <person name="Ito Y."/>
            <person name="Iwabuchi A."/>
            <person name="Kamiya K."/>
            <person name="Karasawa W."/>
            <person name="Kurita K."/>
            <person name="Katagiri S."/>
            <person name="Kikuta A."/>
            <person name="Kobayashi H."/>
            <person name="Kobayashi N."/>
            <person name="Machita K."/>
            <person name="Maehara T."/>
            <person name="Masukawa M."/>
            <person name="Mizubayashi T."/>
            <person name="Mukai Y."/>
            <person name="Nagasaki H."/>
            <person name="Nagata Y."/>
            <person name="Naito S."/>
            <person name="Nakashima M."/>
            <person name="Nakama Y."/>
            <person name="Nakamichi Y."/>
            <person name="Nakamura M."/>
            <person name="Meguro A."/>
            <person name="Negishi M."/>
            <person name="Ohta I."/>
            <person name="Ohta T."/>
            <person name="Okamoto M."/>
            <person name="Ono N."/>
            <person name="Saji S."/>
            <person name="Sakaguchi M."/>
            <person name="Sakai K."/>
            <person name="Shibata M."/>
            <person name="Shimokawa T."/>
            <person name="Song J."/>
            <person name="Takazaki Y."/>
            <person name="Terasawa K."/>
            <person name="Tsugane M."/>
            <person name="Tsuji K."/>
            <person name="Ueda S."/>
            <person name="Waki K."/>
            <person name="Yamagata H."/>
            <person name="Yamamoto M."/>
            <person name="Yamamoto S."/>
            <person name="Yamane H."/>
            <person name="Yoshiki S."/>
            <person name="Yoshihara R."/>
            <person name="Yukawa K."/>
            <person name="Zhong H."/>
            <person name="Yano M."/>
            <person name="Yuan Q."/>
            <person name="Ouyang S."/>
            <person name="Liu J."/>
            <person name="Jones K.M."/>
            <person name="Gansberger K."/>
            <person name="Moffat K."/>
            <person name="Hill J."/>
            <person name="Bera J."/>
            <person name="Fadrosh D."/>
            <person name="Jin S."/>
            <person name="Johri S."/>
            <person name="Kim M."/>
            <person name="Overton L."/>
            <person name="Reardon M."/>
            <person name="Tsitrin T."/>
            <person name="Vuong H."/>
            <person name="Weaver B."/>
            <person name="Ciecko A."/>
            <person name="Tallon L."/>
            <person name="Jackson J."/>
            <person name="Pai G."/>
            <person name="Aken S.V."/>
            <person name="Utterback T."/>
            <person name="Reidmuller S."/>
            <person name="Feldblyum T."/>
            <person name="Hsiao J."/>
            <person name="Zismann V."/>
            <person name="Iobst S."/>
            <person name="de Vazeille A.R."/>
            <person name="Buell C.R."/>
            <person name="Ying K."/>
            <person name="Li Y."/>
            <person name="Lu T."/>
            <person name="Huang Y."/>
            <person name="Zhao Q."/>
            <person name="Feng Q."/>
            <person name="Zhang L."/>
            <person name="Zhu J."/>
            <person name="Weng Q."/>
            <person name="Mu J."/>
            <person name="Lu Y."/>
            <person name="Fan D."/>
            <person name="Liu Y."/>
            <person name="Guan J."/>
            <person name="Zhang Y."/>
            <person name="Yu S."/>
            <person name="Liu X."/>
            <person name="Zhang Y."/>
            <person name="Hong G."/>
            <person name="Han B."/>
            <person name="Choisne N."/>
            <person name="Demange N."/>
            <person name="Orjeda G."/>
            <person name="Samain S."/>
            <person name="Cattolico L."/>
            <person name="Pelletier E."/>
            <person name="Couloux A."/>
            <person name="Segurens B."/>
            <person name="Wincker P."/>
            <person name="D'Hont A."/>
            <person name="Scarpelli C."/>
            <person name="Weissenbach J."/>
            <person name="Salanoubat M."/>
            <person name="Quetier F."/>
            <person name="Yu Y."/>
            <person name="Kim H.R."/>
            <person name="Rambo T."/>
            <person name="Currie J."/>
            <person name="Collura K."/>
            <person name="Luo M."/>
            <person name="Yang T."/>
            <person name="Ammiraju J.S.S."/>
            <person name="Engler F."/>
            <person name="Soderlund C."/>
            <person name="Wing R.A."/>
            <person name="Palmer L.E."/>
            <person name="de la Bastide M."/>
            <person name="Spiegel L."/>
            <person name="Nascimento L."/>
            <person name="Zutavern T."/>
            <person name="O'Shaughnessy A."/>
            <person name="Dike S."/>
            <person name="Dedhia N."/>
            <person name="Preston R."/>
            <person name="Balija V."/>
            <person name="McCombie W.R."/>
            <person name="Chow T."/>
            <person name="Chen H."/>
            <person name="Chung M."/>
            <person name="Chen C."/>
            <person name="Shaw J."/>
            <person name="Wu H."/>
            <person name="Hsiao K."/>
            <person name="Chao Y."/>
            <person name="Chu M."/>
            <person name="Cheng C."/>
            <person name="Hour A."/>
            <person name="Lee P."/>
            <person name="Lin S."/>
            <person name="Lin Y."/>
            <person name="Liou J."/>
            <person name="Liu S."/>
            <person name="Hsing Y."/>
            <person name="Raghuvanshi S."/>
            <person name="Mohanty A."/>
            <person name="Bharti A.K."/>
            <person name="Gaur A."/>
            <person name="Gupta V."/>
            <person name="Kumar D."/>
            <person name="Ravi V."/>
            <person name="Vij S."/>
            <person name="Kapur A."/>
            <person name="Khurana P."/>
            <person name="Khurana P."/>
            <person name="Khurana J.P."/>
            <person name="Tyagi A.K."/>
            <person name="Gaikwad K."/>
            <person name="Singh A."/>
            <person name="Dalal V."/>
            <person name="Srivastava S."/>
            <person name="Dixit A."/>
            <person name="Pal A.K."/>
            <person name="Ghazi I.A."/>
            <person name="Yadav M."/>
            <person name="Pandit A."/>
            <person name="Bhargava A."/>
            <person name="Sureshbabu K."/>
            <person name="Batra K."/>
            <person name="Sharma T.R."/>
            <person name="Mohapatra T."/>
            <person name="Singh N.K."/>
            <person name="Messing J."/>
            <person name="Nelson A.B."/>
            <person name="Fuks G."/>
            <person name="Kavchok S."/>
            <person name="Keizer G."/>
            <person name="Linton E."/>
            <person name="Llaca V."/>
            <person name="Song R."/>
            <person name="Tanyolac B."/>
            <person name="Young S."/>
            <person name="Ho-Il K."/>
            <person name="Hahn J.H."/>
            <person name="Sangsakoo G."/>
            <person name="Vanavichit A."/>
            <person name="de Mattos Luiz.A.T."/>
            <person name="Zimmer P.D."/>
            <person name="Malone G."/>
            <person name="Dellagostin O."/>
            <person name="de Oliveira A.C."/>
            <person name="Bevan M."/>
            <person name="Bancroft I."/>
            <person name="Minx P."/>
            <person name="Cordum H."/>
            <person name="Wilson R."/>
            <person name="Cheng Z."/>
            <person name="Jin W."/>
            <person name="Jiang J."/>
            <person name="Leong S.A."/>
            <person name="Iwama H."/>
            <person name="Gojobori T."/>
            <person name="Itoh T."/>
            <person name="Niimura Y."/>
            <person name="Fujii Y."/>
            <person name="Habara T."/>
            <person name="Sakai H."/>
            <person name="Sato Y."/>
            <person name="Wilson G."/>
            <person name="Kumar K."/>
            <person name="McCouch S."/>
            <person name="Juretic N."/>
            <person name="Hoen D."/>
            <person name="Wright S."/>
            <person name="Bruskiewich R."/>
            <person name="Bureau T."/>
            <person name="Miyao A."/>
            <person name="Hirochika H."/>
            <person name="Nishikawa T."/>
            <person name="Kadowaki K."/>
            <person name="Sugiura M."/>
            <person name="Burr B."/>
            <person name="Sasaki T."/>
        </authorList>
    </citation>
    <scope>NUCLEOTIDE SEQUENCE [LARGE SCALE GENOMIC DNA]</scope>
    <source>
        <strain evidence="2">cv. Nipponbare</strain>
    </source>
</reference>
<accession>A0A0P0XTQ9</accession>
<dbReference type="PaxDb" id="39947-A0A0P0XTQ9"/>
<dbReference type="AlphaFoldDB" id="A0A0P0XTQ9"/>
<dbReference type="Gramene" id="Os10t0327325-00">
    <property type="protein sequence ID" value="Os10t0327325-00"/>
    <property type="gene ID" value="Os10g0327325"/>
</dbReference>
<gene>
    <name evidence="1" type="ordered locus">Os10g0327325</name>
    <name evidence="1" type="ORF">OSNPB_100327325</name>
</gene>
<dbReference type="InParanoid" id="A0A0P0XTQ9"/>
<dbReference type="EMBL" id="AP014966">
    <property type="protein sequence ID" value="BAT10339.1"/>
    <property type="molecule type" value="Genomic_DNA"/>
</dbReference>
<reference evidence="1 2" key="2">
    <citation type="journal article" date="2013" name="Plant Cell Physiol.">
        <title>Rice Annotation Project Database (RAP-DB): an integrative and interactive database for rice genomics.</title>
        <authorList>
            <person name="Sakai H."/>
            <person name="Lee S.S."/>
            <person name="Tanaka T."/>
            <person name="Numa H."/>
            <person name="Kim J."/>
            <person name="Kawahara Y."/>
            <person name="Wakimoto H."/>
            <person name="Yang C.C."/>
            <person name="Iwamoto M."/>
            <person name="Abe T."/>
            <person name="Yamada Y."/>
            <person name="Muto A."/>
            <person name="Inokuchi H."/>
            <person name="Ikemura T."/>
            <person name="Matsumoto T."/>
            <person name="Sasaki T."/>
            <person name="Itoh T."/>
        </authorList>
    </citation>
    <scope>NUCLEOTIDE SEQUENCE [LARGE SCALE GENOMIC DNA]</scope>
    <source>
        <strain evidence="2">cv. Nipponbare</strain>
    </source>
</reference>
<protein>
    <submittedName>
        <fullName evidence="1">Os10g0327325 protein</fullName>
    </submittedName>
</protein>
<name>A0A0P0XTQ9_ORYSJ</name>
<proteinExistence type="predicted"/>